<keyword evidence="8" id="KW-1185">Reference proteome</keyword>
<name>A0AAR5Q347_DENPD</name>
<dbReference type="GeneID" id="109542735"/>
<reference evidence="7" key="2">
    <citation type="submission" date="2024-08" db="UniProtKB">
        <authorList>
            <consortium name="EnsemblMetazoa"/>
        </authorList>
    </citation>
    <scope>IDENTIFICATION</scope>
</reference>
<keyword evidence="1" id="KW-0646">Protease inhibitor</keyword>
<evidence type="ECO:0000313" key="7">
    <source>
        <dbReference type="EnsemblMetazoa" id="XP_019767642.1"/>
    </source>
</evidence>
<dbReference type="GO" id="GO:0004867">
    <property type="term" value="F:serine-type endopeptidase inhibitor activity"/>
    <property type="evidence" value="ECO:0007669"/>
    <property type="project" value="UniProtKB-KW"/>
</dbReference>
<feature type="signal peptide" evidence="5">
    <location>
        <begin position="1"/>
        <end position="23"/>
    </location>
</feature>
<dbReference type="Proteomes" id="UP000019118">
    <property type="component" value="Unassembled WGS sequence"/>
</dbReference>
<dbReference type="InterPro" id="IPR023796">
    <property type="entry name" value="Serpin_dom"/>
</dbReference>
<keyword evidence="5" id="KW-0732">Signal</keyword>
<evidence type="ECO:0000256" key="4">
    <source>
        <dbReference type="SAM" id="MobiDB-lite"/>
    </source>
</evidence>
<dbReference type="AlphaFoldDB" id="A0AAR5Q347"/>
<evidence type="ECO:0000256" key="3">
    <source>
        <dbReference type="RuleBase" id="RU000411"/>
    </source>
</evidence>
<organism evidence="7 8">
    <name type="scientific">Dendroctonus ponderosae</name>
    <name type="common">Mountain pine beetle</name>
    <dbReference type="NCBI Taxonomy" id="77166"/>
    <lineage>
        <taxon>Eukaryota</taxon>
        <taxon>Metazoa</taxon>
        <taxon>Ecdysozoa</taxon>
        <taxon>Arthropoda</taxon>
        <taxon>Hexapoda</taxon>
        <taxon>Insecta</taxon>
        <taxon>Pterygota</taxon>
        <taxon>Neoptera</taxon>
        <taxon>Endopterygota</taxon>
        <taxon>Coleoptera</taxon>
        <taxon>Polyphaga</taxon>
        <taxon>Cucujiformia</taxon>
        <taxon>Curculionidae</taxon>
        <taxon>Scolytinae</taxon>
        <taxon>Dendroctonus</taxon>
    </lineage>
</organism>
<dbReference type="PANTHER" id="PTHR11461:SF130">
    <property type="entry name" value="SERPIN 85F"/>
    <property type="match status" value="1"/>
</dbReference>
<dbReference type="PROSITE" id="PS00284">
    <property type="entry name" value="SERPIN"/>
    <property type="match status" value="1"/>
</dbReference>
<dbReference type="SUPFAM" id="SSF56574">
    <property type="entry name" value="Serpins"/>
    <property type="match status" value="2"/>
</dbReference>
<keyword evidence="2" id="KW-0722">Serine protease inhibitor</keyword>
<dbReference type="InterPro" id="IPR042178">
    <property type="entry name" value="Serpin_sf_1"/>
</dbReference>
<reference evidence="8" key="1">
    <citation type="journal article" date="2013" name="Genome Biol.">
        <title>Draft genome of the mountain pine beetle, Dendroctonus ponderosae Hopkins, a major forest pest.</title>
        <authorList>
            <person name="Keeling C.I."/>
            <person name="Yuen M.M."/>
            <person name="Liao N.Y."/>
            <person name="Docking T.R."/>
            <person name="Chan S.K."/>
            <person name="Taylor G.A."/>
            <person name="Palmquist D.L."/>
            <person name="Jackman S.D."/>
            <person name="Nguyen A."/>
            <person name="Li M."/>
            <person name="Henderson H."/>
            <person name="Janes J.K."/>
            <person name="Zhao Y."/>
            <person name="Pandoh P."/>
            <person name="Moore R."/>
            <person name="Sperling F.A."/>
            <person name="Huber D.P."/>
            <person name="Birol I."/>
            <person name="Jones S.J."/>
            <person name="Bohlmann J."/>
        </authorList>
    </citation>
    <scope>NUCLEOTIDE SEQUENCE</scope>
</reference>
<protein>
    <recommendedName>
        <fullName evidence="6">Serpin domain-containing protein</fullName>
    </recommendedName>
</protein>
<feature type="region of interest" description="Disordered" evidence="4">
    <location>
        <begin position="191"/>
        <end position="309"/>
    </location>
</feature>
<feature type="compositionally biased region" description="Polar residues" evidence="4">
    <location>
        <begin position="251"/>
        <end position="260"/>
    </location>
</feature>
<dbReference type="CTD" id="41221"/>
<dbReference type="SMART" id="SM00093">
    <property type="entry name" value="SERPIN"/>
    <property type="match status" value="1"/>
</dbReference>
<dbReference type="Pfam" id="PF00079">
    <property type="entry name" value="Serpin"/>
    <property type="match status" value="1"/>
</dbReference>
<proteinExistence type="inferred from homology"/>
<dbReference type="Gene3D" id="3.30.497.10">
    <property type="entry name" value="Antithrombin, subunit I, domain 2"/>
    <property type="match status" value="2"/>
</dbReference>
<dbReference type="InterPro" id="IPR042185">
    <property type="entry name" value="Serpin_sf_2"/>
</dbReference>
<evidence type="ECO:0000313" key="8">
    <source>
        <dbReference type="Proteomes" id="UP000019118"/>
    </source>
</evidence>
<evidence type="ECO:0000256" key="1">
    <source>
        <dbReference type="ARBA" id="ARBA00022690"/>
    </source>
</evidence>
<accession>A0AAR5Q347</accession>
<feature type="compositionally biased region" description="Low complexity" evidence="4">
    <location>
        <begin position="349"/>
        <end position="364"/>
    </location>
</feature>
<dbReference type="PANTHER" id="PTHR11461">
    <property type="entry name" value="SERINE PROTEASE INHIBITOR, SERPIN"/>
    <property type="match status" value="1"/>
</dbReference>
<feature type="compositionally biased region" description="Low complexity" evidence="4">
    <location>
        <begin position="227"/>
        <end position="250"/>
    </location>
</feature>
<dbReference type="InterPro" id="IPR000215">
    <property type="entry name" value="Serpin_fam"/>
</dbReference>
<sequence length="762" mass="82717">MRTPHIVLLLTGLVVFFSQSSSGHDESSWHPILYDYYHIDLTELGGYQDGGAPEPDEGGFGGNLPVPKDAIVDAINELGIKLLAIHNEHNENNIAISPYGAFSVLAALSEGLEGAAALEVLHAAHIPKEKSIIRIGLRDIHRHLKSYFIPEEGFLAGLTLNLNNVSLKSDYEEVLRFYGFDYSSFNNALYPEPPTTKKEPPAEGTTLETGLGVSEEATTATNRPAEEATVTVEEETTAAPTTTEATVSTTMENQVTTGKGNNPAAEEPTSSTEAPTTIAVETTTRAEETSASPASTTTEGPITEPPTTVAAATASVVTSSETTIVQILETQSSTDKNSEFHSTSFKETISTSFSSHSTSESTDNTGKDSTDAAVTVSTTETVGADSATEATTMLTGNTLRTTRDATFQSEDPDIPSATEVATTTITEVVNEPAEEPFLTTTLEIPSSSDAAEEMATSTVAPIATEPTFLSVIDMGNEIAATSMSAEFSDAPETTTQVFAATDLNYNYEAAEAYEDNAPMSDGAGEELNPSLKRSARSVVDYVIARIYDDRPRYLPLPPRPQYAANEPLTFAIYGKYREGGINFMKYDTVLPYYFVHKLNAAALSFPLDSTKYYLLLLLPLRDAGIDQLICDLRIHGSLRHIIDNLKLTHVVATIPSFMLKGYVTLTPTLQRLGVRSIFEPRQADFSAMTNVSDIYVTNIEQAVTVTIRNYLDSSAQRYKNFRRFNPVRFKADHPFLYFVVDSELHVALMVGKVINPLNSRIS</sequence>
<dbReference type="GO" id="GO:0005615">
    <property type="term" value="C:extracellular space"/>
    <property type="evidence" value="ECO:0007669"/>
    <property type="project" value="InterPro"/>
</dbReference>
<feature type="region of interest" description="Disordered" evidence="4">
    <location>
        <begin position="349"/>
        <end position="372"/>
    </location>
</feature>
<feature type="domain" description="Serpin" evidence="6">
    <location>
        <begin position="80"/>
        <end position="756"/>
    </location>
</feature>
<evidence type="ECO:0000256" key="2">
    <source>
        <dbReference type="ARBA" id="ARBA00022900"/>
    </source>
</evidence>
<dbReference type="InterPro" id="IPR023795">
    <property type="entry name" value="Serpin_CS"/>
</dbReference>
<comment type="similarity">
    <text evidence="3">Belongs to the serpin family.</text>
</comment>
<feature type="chain" id="PRO_5043781439" description="Serpin domain-containing protein" evidence="5">
    <location>
        <begin position="24"/>
        <end position="762"/>
    </location>
</feature>
<evidence type="ECO:0000256" key="5">
    <source>
        <dbReference type="SAM" id="SignalP"/>
    </source>
</evidence>
<feature type="compositionally biased region" description="Low complexity" evidence="4">
    <location>
        <begin position="263"/>
        <end position="309"/>
    </location>
</feature>
<dbReference type="EnsemblMetazoa" id="XM_019912083.1">
    <property type="protein sequence ID" value="XP_019767642.1"/>
    <property type="gene ID" value="LOC109542735"/>
</dbReference>
<dbReference type="Gene3D" id="2.30.39.10">
    <property type="entry name" value="Alpha-1-antitrypsin, domain 1"/>
    <property type="match status" value="1"/>
</dbReference>
<evidence type="ECO:0000259" key="6">
    <source>
        <dbReference type="SMART" id="SM00093"/>
    </source>
</evidence>
<dbReference type="InterPro" id="IPR036186">
    <property type="entry name" value="Serpin_sf"/>
</dbReference>